<keyword evidence="2" id="KW-1185">Reference proteome</keyword>
<comment type="caution">
    <text evidence="1">The sequence shown here is derived from an EMBL/GenBank/DDBJ whole genome shotgun (WGS) entry which is preliminary data.</text>
</comment>
<name>A0A371PKU1_9BACL</name>
<evidence type="ECO:0000313" key="1">
    <source>
        <dbReference type="EMBL" id="REK76289.1"/>
    </source>
</evidence>
<evidence type="ECO:0000313" key="2">
    <source>
        <dbReference type="Proteomes" id="UP000261905"/>
    </source>
</evidence>
<protein>
    <submittedName>
        <fullName evidence="1">Uncharacterized protein</fullName>
    </submittedName>
</protein>
<gene>
    <name evidence="1" type="ORF">DX130_04375</name>
</gene>
<dbReference type="AlphaFoldDB" id="A0A371PKU1"/>
<accession>A0A371PKU1</accession>
<organism evidence="1 2">
    <name type="scientific">Paenibacillus paeoniae</name>
    <dbReference type="NCBI Taxonomy" id="2292705"/>
    <lineage>
        <taxon>Bacteria</taxon>
        <taxon>Bacillati</taxon>
        <taxon>Bacillota</taxon>
        <taxon>Bacilli</taxon>
        <taxon>Bacillales</taxon>
        <taxon>Paenibacillaceae</taxon>
        <taxon>Paenibacillus</taxon>
    </lineage>
</organism>
<sequence length="65" mass="7884">MMIFFKFQKTPFMMIIIKLTTLIENWRYLKARLSLLFRQQETRLAIHRIMIGQLVIQLLDGGERE</sequence>
<dbReference type="Proteomes" id="UP000261905">
    <property type="component" value="Unassembled WGS sequence"/>
</dbReference>
<dbReference type="EMBL" id="QUBQ01000001">
    <property type="protein sequence ID" value="REK76289.1"/>
    <property type="molecule type" value="Genomic_DNA"/>
</dbReference>
<reference evidence="1 2" key="1">
    <citation type="submission" date="2018-08" db="EMBL/GenBank/DDBJ databases">
        <title>Paenibacillus sp. M4BSY-1, whole genome shotgun sequence.</title>
        <authorList>
            <person name="Tuo L."/>
        </authorList>
    </citation>
    <scope>NUCLEOTIDE SEQUENCE [LARGE SCALE GENOMIC DNA]</scope>
    <source>
        <strain evidence="1 2">M4BSY-1</strain>
    </source>
</reference>
<proteinExistence type="predicted"/>